<dbReference type="InterPro" id="IPR011032">
    <property type="entry name" value="GroES-like_sf"/>
</dbReference>
<keyword evidence="8" id="KW-1185">Reference proteome</keyword>
<comment type="cofactor">
    <cofactor evidence="1">
        <name>Zn(2+)</name>
        <dbReference type="ChEBI" id="CHEBI:29105"/>
    </cofactor>
</comment>
<evidence type="ECO:0000256" key="3">
    <source>
        <dbReference type="ARBA" id="ARBA00022723"/>
    </source>
</evidence>
<organism evidence="7 8">
    <name type="scientific">Dovyalis caffra</name>
    <dbReference type="NCBI Taxonomy" id="77055"/>
    <lineage>
        <taxon>Eukaryota</taxon>
        <taxon>Viridiplantae</taxon>
        <taxon>Streptophyta</taxon>
        <taxon>Embryophyta</taxon>
        <taxon>Tracheophyta</taxon>
        <taxon>Spermatophyta</taxon>
        <taxon>Magnoliopsida</taxon>
        <taxon>eudicotyledons</taxon>
        <taxon>Gunneridae</taxon>
        <taxon>Pentapetalae</taxon>
        <taxon>rosids</taxon>
        <taxon>fabids</taxon>
        <taxon>Malpighiales</taxon>
        <taxon>Salicaceae</taxon>
        <taxon>Flacourtieae</taxon>
        <taxon>Dovyalis</taxon>
    </lineage>
</organism>
<reference evidence="7 8" key="1">
    <citation type="submission" date="2024-01" db="EMBL/GenBank/DDBJ databases">
        <authorList>
            <person name="Waweru B."/>
        </authorList>
    </citation>
    <scope>NUCLEOTIDE SEQUENCE [LARGE SCALE GENOMIC DNA]</scope>
</reference>
<protein>
    <recommendedName>
        <fullName evidence="6">Alcohol dehydrogenase-like N-terminal domain-containing protein</fullName>
    </recommendedName>
</protein>
<evidence type="ECO:0000313" key="8">
    <source>
        <dbReference type="Proteomes" id="UP001314170"/>
    </source>
</evidence>
<gene>
    <name evidence="7" type="ORF">DCAF_LOCUS11217</name>
</gene>
<proteinExistence type="inferred from homology"/>
<dbReference type="InterPro" id="IPR029752">
    <property type="entry name" value="D-isomer_DH_CS1"/>
</dbReference>
<dbReference type="Pfam" id="PF08240">
    <property type="entry name" value="ADH_N"/>
    <property type="match status" value="1"/>
</dbReference>
<dbReference type="EMBL" id="CAWUPB010000994">
    <property type="protein sequence ID" value="CAK7336210.1"/>
    <property type="molecule type" value="Genomic_DNA"/>
</dbReference>
<keyword evidence="3" id="KW-0479">Metal-binding</keyword>
<dbReference type="PROSITE" id="PS00059">
    <property type="entry name" value="ADH_ZINC"/>
    <property type="match status" value="1"/>
</dbReference>
<evidence type="ECO:0000256" key="4">
    <source>
        <dbReference type="ARBA" id="ARBA00022833"/>
    </source>
</evidence>
<evidence type="ECO:0000313" key="7">
    <source>
        <dbReference type="EMBL" id="CAK7336210.1"/>
    </source>
</evidence>
<evidence type="ECO:0000259" key="6">
    <source>
        <dbReference type="Pfam" id="PF08240"/>
    </source>
</evidence>
<dbReference type="Proteomes" id="UP001314170">
    <property type="component" value="Unassembled WGS sequence"/>
</dbReference>
<evidence type="ECO:0000256" key="1">
    <source>
        <dbReference type="ARBA" id="ARBA00001947"/>
    </source>
</evidence>
<comment type="caution">
    <text evidence="7">The sequence shown here is derived from an EMBL/GenBank/DDBJ whole genome shotgun (WGS) entry which is preliminary data.</text>
</comment>
<sequence>MQTLDARTQRSFEESKHYELGLEFQVVSKSALQFSFNQNDYQIVERNYNLHPDYRRTNTYGDSKYPVVPGHEIVGIVQEVGSHVHRFKIGDPIGVGTYINSCRNCDECNGGLEVQCPDGMVPTINAVDVDGITVYTPMIHHKMNQPGKSLGVIGLGGLGHMAVQFGKAFGLNVTVFSTSISKKEEALNVLGADKFVVTTEEEEMKALS</sequence>
<dbReference type="FunFam" id="3.40.50.720:FF:000022">
    <property type="entry name" value="Cinnamyl alcohol dehydrogenase"/>
    <property type="match status" value="1"/>
</dbReference>
<comment type="similarity">
    <text evidence="2">Belongs to the zinc-containing alcohol dehydrogenase family.</text>
</comment>
<dbReference type="AlphaFoldDB" id="A0AAV1RHJ4"/>
<dbReference type="GO" id="GO:0016616">
    <property type="term" value="F:oxidoreductase activity, acting on the CH-OH group of donors, NAD or NADP as acceptor"/>
    <property type="evidence" value="ECO:0007669"/>
    <property type="project" value="InterPro"/>
</dbReference>
<evidence type="ECO:0000256" key="2">
    <source>
        <dbReference type="ARBA" id="ARBA00008072"/>
    </source>
</evidence>
<keyword evidence="5" id="KW-0560">Oxidoreductase</keyword>
<dbReference type="PANTHER" id="PTHR42683">
    <property type="entry name" value="ALDEHYDE REDUCTASE"/>
    <property type="match status" value="1"/>
</dbReference>
<dbReference type="InterPro" id="IPR036291">
    <property type="entry name" value="NAD(P)-bd_dom_sf"/>
</dbReference>
<dbReference type="InterPro" id="IPR013154">
    <property type="entry name" value="ADH-like_N"/>
</dbReference>
<dbReference type="SUPFAM" id="SSF50129">
    <property type="entry name" value="GroES-like"/>
    <property type="match status" value="1"/>
</dbReference>
<dbReference type="InterPro" id="IPR002328">
    <property type="entry name" value="ADH_Zn_CS"/>
</dbReference>
<dbReference type="PROSITE" id="PS00065">
    <property type="entry name" value="D_2_HYDROXYACID_DH_1"/>
    <property type="match status" value="1"/>
</dbReference>
<feature type="domain" description="Alcohol dehydrogenase-like N-terminal" evidence="6">
    <location>
        <begin position="37"/>
        <end position="120"/>
    </location>
</feature>
<evidence type="ECO:0000256" key="5">
    <source>
        <dbReference type="ARBA" id="ARBA00023002"/>
    </source>
</evidence>
<dbReference type="Gene3D" id="3.90.180.10">
    <property type="entry name" value="Medium-chain alcohol dehydrogenases, catalytic domain"/>
    <property type="match status" value="1"/>
</dbReference>
<name>A0AAV1RHJ4_9ROSI</name>
<dbReference type="SUPFAM" id="SSF51735">
    <property type="entry name" value="NAD(P)-binding Rossmann-fold domains"/>
    <property type="match status" value="1"/>
</dbReference>
<dbReference type="GO" id="GO:0009809">
    <property type="term" value="P:lignin biosynthetic process"/>
    <property type="evidence" value="ECO:0007669"/>
    <property type="project" value="UniProtKB-ARBA"/>
</dbReference>
<dbReference type="GO" id="GO:0008270">
    <property type="term" value="F:zinc ion binding"/>
    <property type="evidence" value="ECO:0007669"/>
    <property type="project" value="InterPro"/>
</dbReference>
<keyword evidence="4" id="KW-0862">Zinc</keyword>
<dbReference type="Gene3D" id="3.40.50.720">
    <property type="entry name" value="NAD(P)-binding Rossmann-like Domain"/>
    <property type="match status" value="1"/>
</dbReference>
<dbReference type="InterPro" id="IPR047109">
    <property type="entry name" value="CAD-like"/>
</dbReference>
<accession>A0AAV1RHJ4</accession>